<keyword evidence="2" id="KW-1185">Reference proteome</keyword>
<gene>
    <name evidence="1" type="ORF">MILVUS5_LOCUS34966</name>
</gene>
<protein>
    <submittedName>
        <fullName evidence="1">Uncharacterized protein</fullName>
    </submittedName>
</protein>
<organism evidence="1 2">
    <name type="scientific">Trifolium pratense</name>
    <name type="common">Red clover</name>
    <dbReference type="NCBI Taxonomy" id="57577"/>
    <lineage>
        <taxon>Eukaryota</taxon>
        <taxon>Viridiplantae</taxon>
        <taxon>Streptophyta</taxon>
        <taxon>Embryophyta</taxon>
        <taxon>Tracheophyta</taxon>
        <taxon>Spermatophyta</taxon>
        <taxon>Magnoliopsida</taxon>
        <taxon>eudicotyledons</taxon>
        <taxon>Gunneridae</taxon>
        <taxon>Pentapetalae</taxon>
        <taxon>rosids</taxon>
        <taxon>fabids</taxon>
        <taxon>Fabales</taxon>
        <taxon>Fabaceae</taxon>
        <taxon>Papilionoideae</taxon>
        <taxon>50 kb inversion clade</taxon>
        <taxon>NPAAA clade</taxon>
        <taxon>Hologalegina</taxon>
        <taxon>IRL clade</taxon>
        <taxon>Trifolieae</taxon>
        <taxon>Trifolium</taxon>
    </lineage>
</organism>
<name>A0ACB0LQH6_TRIPR</name>
<accession>A0ACB0LQH6</accession>
<dbReference type="EMBL" id="CASHSV030000615">
    <property type="protein sequence ID" value="CAJ2671035.1"/>
    <property type="molecule type" value="Genomic_DNA"/>
</dbReference>
<evidence type="ECO:0000313" key="1">
    <source>
        <dbReference type="EMBL" id="CAJ2671035.1"/>
    </source>
</evidence>
<reference evidence="1" key="1">
    <citation type="submission" date="2023-10" db="EMBL/GenBank/DDBJ databases">
        <authorList>
            <person name="Rodriguez Cubillos JULIANA M."/>
            <person name="De Vega J."/>
        </authorList>
    </citation>
    <scope>NUCLEOTIDE SEQUENCE</scope>
</reference>
<dbReference type="Proteomes" id="UP001177021">
    <property type="component" value="Unassembled WGS sequence"/>
</dbReference>
<comment type="caution">
    <text evidence="1">The sequence shown here is derived from an EMBL/GenBank/DDBJ whole genome shotgun (WGS) entry which is preliminary data.</text>
</comment>
<evidence type="ECO:0000313" key="2">
    <source>
        <dbReference type="Proteomes" id="UP001177021"/>
    </source>
</evidence>
<sequence>MKGLKLLNLPFELFTLLNEFCTFEFCFSLWLFRLTFSLFPYFLAAMGKMYKKKQDEKHEP</sequence>
<proteinExistence type="predicted"/>